<gene>
    <name evidence="1" type="ORF">X805_39870</name>
</gene>
<keyword evidence="2" id="KW-1185">Reference proteome</keyword>
<protein>
    <submittedName>
        <fullName evidence="1">Uncharacterized protein</fullName>
    </submittedName>
</protein>
<evidence type="ECO:0000313" key="1">
    <source>
        <dbReference type="EMBL" id="KDB50413.1"/>
    </source>
</evidence>
<dbReference type="AlphaFoldDB" id="A0A059KH38"/>
<accession>A0A059KH38</accession>
<organism evidence="1 2">
    <name type="scientific">Sphaerotilus natans subsp. natans DSM 6575</name>
    <dbReference type="NCBI Taxonomy" id="1286631"/>
    <lineage>
        <taxon>Bacteria</taxon>
        <taxon>Pseudomonadati</taxon>
        <taxon>Pseudomonadota</taxon>
        <taxon>Betaproteobacteria</taxon>
        <taxon>Burkholderiales</taxon>
        <taxon>Sphaerotilaceae</taxon>
        <taxon>Sphaerotilus</taxon>
    </lineage>
</organism>
<evidence type="ECO:0000313" key="2">
    <source>
        <dbReference type="Proteomes" id="UP000026714"/>
    </source>
</evidence>
<dbReference type="Proteomes" id="UP000026714">
    <property type="component" value="Unassembled WGS sequence"/>
</dbReference>
<sequence length="39" mass="4147">MTAEIWTDRVAAALDRPVVSVTVKLSVRLAPLGLSLLLA</sequence>
<dbReference type="EMBL" id="AZRA01000143">
    <property type="protein sequence ID" value="KDB50413.1"/>
    <property type="molecule type" value="Genomic_DNA"/>
</dbReference>
<name>A0A059KH38_9BURK</name>
<proteinExistence type="predicted"/>
<comment type="caution">
    <text evidence="1">The sequence shown here is derived from an EMBL/GenBank/DDBJ whole genome shotgun (WGS) entry which is preliminary data.</text>
</comment>
<reference evidence="1 2" key="1">
    <citation type="journal article" date="2014" name="FEMS Microbiol. Ecol.">
        <title>Sphaerotilus natans encrusted with nanoball-shaped Fe(III) oxide minerals formed by nitrate-reducing mixotrophic Fe(II) oxidation.</title>
        <authorList>
            <person name="Park S."/>
            <person name="Kim D.H."/>
            <person name="Lee J.H."/>
            <person name="Hur H.G."/>
        </authorList>
    </citation>
    <scope>NUCLEOTIDE SEQUENCE [LARGE SCALE GENOMIC DNA]</scope>
    <source>
        <strain evidence="1 2">DSM 6575</strain>
    </source>
</reference>